<dbReference type="OrthoDB" id="311172at2759"/>
<feature type="compositionally biased region" description="Basic residues" evidence="5">
    <location>
        <begin position="1"/>
        <end position="12"/>
    </location>
</feature>
<dbReference type="InterPro" id="IPR039758">
    <property type="entry name" value="NAGK-like"/>
</dbReference>
<keyword evidence="8" id="KW-1185">Reference proteome</keyword>
<dbReference type="Proteomes" id="UP000076502">
    <property type="component" value="Unassembled WGS sequence"/>
</dbReference>
<organism evidence="7 8">
    <name type="scientific">Dufourea novaeangliae</name>
    <name type="common">Sweat bee</name>
    <dbReference type="NCBI Taxonomy" id="178035"/>
    <lineage>
        <taxon>Eukaryota</taxon>
        <taxon>Metazoa</taxon>
        <taxon>Ecdysozoa</taxon>
        <taxon>Arthropoda</taxon>
        <taxon>Hexapoda</taxon>
        <taxon>Insecta</taxon>
        <taxon>Pterygota</taxon>
        <taxon>Neoptera</taxon>
        <taxon>Endopterygota</taxon>
        <taxon>Hymenoptera</taxon>
        <taxon>Apocrita</taxon>
        <taxon>Aculeata</taxon>
        <taxon>Apoidea</taxon>
        <taxon>Anthophila</taxon>
        <taxon>Halictidae</taxon>
        <taxon>Rophitinae</taxon>
        <taxon>Dufourea</taxon>
    </lineage>
</organism>
<evidence type="ECO:0000313" key="8">
    <source>
        <dbReference type="Proteomes" id="UP000076502"/>
    </source>
</evidence>
<accession>A0A154P1S5</accession>
<evidence type="ECO:0000256" key="5">
    <source>
        <dbReference type="SAM" id="MobiDB-lite"/>
    </source>
</evidence>
<dbReference type="InterPro" id="IPR043129">
    <property type="entry name" value="ATPase_NBD"/>
</dbReference>
<sequence length="411" mass="45747">MAGKKKGKKGKKKVNEYQLRRDLRKQAHRRDTELDEKMEKSKQEVTQYPEEIRLGGIEGGGTQSTLVIMDGKGTPLTEIKGPETNHWALGMDETAARINAMVERGKEQLGIPESVPLDSLGLCLSGCEEEDTNRLLEETIRTKYPNVAKNYFISSDTLGSLRTALDTSGIVLIAGTGSNALMINTDGKVVGCGGWGHMMGDEGSAYWLTYRACKYVFNDIDGLIPAPEPISYVWPALRVFFNASDRKDMLQHLYVNFEKSKFAGFAKQIAIGCEEKDPLCIHLMKENGVLLAKHVVALARKAHSTLKLGHGGLQIICVGSVWKSWEHMKDAFLNEIHDSNVIDELTLLRLTTSAAVGACYVAAEKIDWAFTKPYKDNVETFYHYNRKNYVKPVVKIESKPILVLCNTAKES</sequence>
<evidence type="ECO:0000256" key="4">
    <source>
        <dbReference type="ARBA" id="ARBA00031123"/>
    </source>
</evidence>
<evidence type="ECO:0000259" key="6">
    <source>
        <dbReference type="Pfam" id="PF01869"/>
    </source>
</evidence>
<evidence type="ECO:0000256" key="1">
    <source>
        <dbReference type="ARBA" id="ARBA00006198"/>
    </source>
</evidence>
<dbReference type="Pfam" id="PF01869">
    <property type="entry name" value="BcrAD_BadFG"/>
    <property type="match status" value="1"/>
</dbReference>
<dbReference type="EMBL" id="KQ434803">
    <property type="protein sequence ID" value="KZC05899.1"/>
    <property type="molecule type" value="Genomic_DNA"/>
</dbReference>
<evidence type="ECO:0000256" key="3">
    <source>
        <dbReference type="ARBA" id="ARBA00014974"/>
    </source>
</evidence>
<gene>
    <name evidence="7" type="ORF">WN55_06072</name>
</gene>
<dbReference type="PANTHER" id="PTHR12862:SF0">
    <property type="entry name" value="N-ACETYL-D-GLUCOSAMINE KINASE"/>
    <property type="match status" value="1"/>
</dbReference>
<feature type="compositionally biased region" description="Basic and acidic residues" evidence="5">
    <location>
        <begin position="13"/>
        <end position="43"/>
    </location>
</feature>
<dbReference type="GO" id="GO:0045127">
    <property type="term" value="F:N-acetylglucosamine kinase activity"/>
    <property type="evidence" value="ECO:0007669"/>
    <property type="project" value="UniProtKB-EC"/>
</dbReference>
<protein>
    <recommendedName>
        <fullName evidence="3">N-acetyl-D-glucosamine kinase</fullName>
        <ecNumber evidence="2">2.7.1.59</ecNumber>
    </recommendedName>
    <alternativeName>
        <fullName evidence="4">GlcNAc kinase</fullName>
    </alternativeName>
</protein>
<proteinExistence type="inferred from homology"/>
<feature type="domain" description="ATPase BadF/BadG/BcrA/BcrD type" evidence="6">
    <location>
        <begin position="56"/>
        <end position="337"/>
    </location>
</feature>
<name>A0A154P1S5_DUFNO</name>
<dbReference type="PANTHER" id="PTHR12862">
    <property type="entry name" value="BADF TYPE ATPASE DOMAIN-CONTAINING PROTEIN"/>
    <property type="match status" value="1"/>
</dbReference>
<dbReference type="EC" id="2.7.1.59" evidence="2"/>
<dbReference type="InterPro" id="IPR002731">
    <property type="entry name" value="ATPase_BadF"/>
</dbReference>
<evidence type="ECO:0000313" key="7">
    <source>
        <dbReference type="EMBL" id="KZC05899.1"/>
    </source>
</evidence>
<dbReference type="CDD" id="cd24078">
    <property type="entry name" value="ASKHA_NBD_NAGK_meta"/>
    <property type="match status" value="1"/>
</dbReference>
<keyword evidence="7" id="KW-0808">Transferase</keyword>
<comment type="similarity">
    <text evidence="1">Belongs to the eukaryotic-type N-acetylglucosamine kinase family.</text>
</comment>
<feature type="region of interest" description="Disordered" evidence="5">
    <location>
        <begin position="1"/>
        <end position="46"/>
    </location>
</feature>
<dbReference type="OMA" id="IETRYDM"/>
<dbReference type="STRING" id="178035.A0A154P1S5"/>
<dbReference type="Gene3D" id="3.30.420.40">
    <property type="match status" value="1"/>
</dbReference>
<keyword evidence="7" id="KW-0418">Kinase</keyword>
<reference evidence="7 8" key="1">
    <citation type="submission" date="2015-07" db="EMBL/GenBank/DDBJ databases">
        <title>The genome of Dufourea novaeangliae.</title>
        <authorList>
            <person name="Pan H."/>
            <person name="Kapheim K."/>
        </authorList>
    </citation>
    <scope>NUCLEOTIDE SEQUENCE [LARGE SCALE GENOMIC DNA]</scope>
    <source>
        <strain evidence="7">0120121106</strain>
        <tissue evidence="7">Whole body</tissue>
    </source>
</reference>
<evidence type="ECO:0000256" key="2">
    <source>
        <dbReference type="ARBA" id="ARBA00012122"/>
    </source>
</evidence>
<dbReference type="AlphaFoldDB" id="A0A154P1S5"/>
<dbReference type="SUPFAM" id="SSF53067">
    <property type="entry name" value="Actin-like ATPase domain"/>
    <property type="match status" value="2"/>
</dbReference>